<dbReference type="GO" id="GO:0008417">
    <property type="term" value="F:fucosyltransferase activity"/>
    <property type="evidence" value="ECO:0007669"/>
    <property type="project" value="InterPro"/>
</dbReference>
<comment type="subcellular location">
    <subcellularLocation>
        <location evidence="5">Golgi apparatus</location>
        <location evidence="5">Golgi stack membrane</location>
        <topology evidence="5">Single-pass type II membrane protein</topology>
    </subcellularLocation>
</comment>
<dbReference type="SUPFAM" id="SSF53756">
    <property type="entry name" value="UDP-Glycosyltransferase/glycogen phosphorylase"/>
    <property type="match status" value="1"/>
</dbReference>
<keyword evidence="5" id="KW-0472">Membrane</keyword>
<keyword evidence="3 5" id="KW-0328">Glycosyltransferase</keyword>
<keyword evidence="5" id="KW-0812">Transmembrane</keyword>
<comment type="caution">
    <text evidence="7">The sequence shown here is derived from an EMBL/GenBank/DDBJ whole genome shotgun (WGS) entry which is preliminary data.</text>
</comment>
<dbReference type="InterPro" id="IPR001503">
    <property type="entry name" value="Glyco_trans_10"/>
</dbReference>
<evidence type="ECO:0000256" key="1">
    <source>
        <dbReference type="ARBA" id="ARBA00004922"/>
    </source>
</evidence>
<proteinExistence type="inferred from homology"/>
<dbReference type="InterPro" id="IPR055270">
    <property type="entry name" value="Glyco_tran_10_C"/>
</dbReference>
<dbReference type="PANTHER" id="PTHR11929:SF194">
    <property type="entry name" value="ALPHA-(1,3)-FUCOSYLTRANSFERASE 10"/>
    <property type="match status" value="1"/>
</dbReference>
<dbReference type="PANTHER" id="PTHR11929">
    <property type="entry name" value="ALPHA- 1,3 -FUCOSYLTRANSFERASE"/>
    <property type="match status" value="1"/>
</dbReference>
<dbReference type="OrthoDB" id="427096at2759"/>
<keyword evidence="8" id="KW-1185">Reference proteome</keyword>
<feature type="domain" description="Fucosyltransferase C-terminal" evidence="6">
    <location>
        <begin position="124"/>
        <end position="193"/>
    </location>
</feature>
<reference evidence="7" key="1">
    <citation type="submission" date="2021-06" db="EMBL/GenBank/DDBJ databases">
        <authorList>
            <person name="Kallberg Y."/>
            <person name="Tangrot J."/>
            <person name="Rosling A."/>
        </authorList>
    </citation>
    <scope>NUCLEOTIDE SEQUENCE</scope>
    <source>
        <strain evidence="7">MA453B</strain>
    </source>
</reference>
<protein>
    <recommendedName>
        <fullName evidence="5">Fucosyltransferase</fullName>
        <ecNumber evidence="5">2.4.1.-</ecNumber>
    </recommendedName>
</protein>
<dbReference type="Pfam" id="PF00852">
    <property type="entry name" value="Glyco_transf_10"/>
    <property type="match status" value="1"/>
</dbReference>
<gene>
    <name evidence="7" type="ORF">DERYTH_LOCUS7406</name>
</gene>
<sequence length="226" mass="26577">MVWSNGMHRLKYNHDGTLMNCDISCIWDMTDLGDLTSEELRTADGLFCVDEPILPEAKSWKGQKFIQLTTEPYVTCPSCINNIERWDFRSTCDENSDVPTSYIRSDPDEWRAKEPFNLENLNKNSTVVSFIASHWTDFREEWVPKLQAHIPVDLLRNTMEHYEDFNAKNCIISKYPFYMAIENSQEKDYSSEKGVVPIIWTAYLEYHQWRTMKVLSEGFERKVYVA</sequence>
<accession>A0A9N9GC89</accession>
<organism evidence="7 8">
    <name type="scientific">Dentiscutata erythropus</name>
    <dbReference type="NCBI Taxonomy" id="1348616"/>
    <lineage>
        <taxon>Eukaryota</taxon>
        <taxon>Fungi</taxon>
        <taxon>Fungi incertae sedis</taxon>
        <taxon>Mucoromycota</taxon>
        <taxon>Glomeromycotina</taxon>
        <taxon>Glomeromycetes</taxon>
        <taxon>Diversisporales</taxon>
        <taxon>Gigasporaceae</taxon>
        <taxon>Dentiscutata</taxon>
    </lineage>
</organism>
<keyword evidence="5" id="KW-0333">Golgi apparatus</keyword>
<evidence type="ECO:0000256" key="5">
    <source>
        <dbReference type="RuleBase" id="RU003832"/>
    </source>
</evidence>
<evidence type="ECO:0000313" key="8">
    <source>
        <dbReference type="Proteomes" id="UP000789405"/>
    </source>
</evidence>
<name>A0A9N9GC89_9GLOM</name>
<comment type="similarity">
    <text evidence="2 5">Belongs to the glycosyltransferase 10 family.</text>
</comment>
<dbReference type="Gene3D" id="3.40.50.11660">
    <property type="entry name" value="Glycosyl transferase family 10, C-terminal domain"/>
    <property type="match status" value="1"/>
</dbReference>
<evidence type="ECO:0000313" key="7">
    <source>
        <dbReference type="EMBL" id="CAG8596209.1"/>
    </source>
</evidence>
<dbReference type="AlphaFoldDB" id="A0A9N9GC89"/>
<comment type="pathway">
    <text evidence="1">Protein modification; protein glycosylation.</text>
</comment>
<dbReference type="InterPro" id="IPR038577">
    <property type="entry name" value="GT10-like_C_sf"/>
</dbReference>
<evidence type="ECO:0000256" key="4">
    <source>
        <dbReference type="ARBA" id="ARBA00022679"/>
    </source>
</evidence>
<keyword evidence="4 5" id="KW-0808">Transferase</keyword>
<dbReference type="Proteomes" id="UP000789405">
    <property type="component" value="Unassembled WGS sequence"/>
</dbReference>
<dbReference type="GO" id="GO:0032580">
    <property type="term" value="C:Golgi cisterna membrane"/>
    <property type="evidence" value="ECO:0007669"/>
    <property type="project" value="UniProtKB-SubCell"/>
</dbReference>
<dbReference type="EC" id="2.4.1.-" evidence="5"/>
<dbReference type="EMBL" id="CAJVPY010003604">
    <property type="protein sequence ID" value="CAG8596209.1"/>
    <property type="molecule type" value="Genomic_DNA"/>
</dbReference>
<evidence type="ECO:0000256" key="3">
    <source>
        <dbReference type="ARBA" id="ARBA00022676"/>
    </source>
</evidence>
<evidence type="ECO:0000259" key="6">
    <source>
        <dbReference type="Pfam" id="PF00852"/>
    </source>
</evidence>
<evidence type="ECO:0000256" key="2">
    <source>
        <dbReference type="ARBA" id="ARBA00008919"/>
    </source>
</evidence>